<evidence type="ECO:0000256" key="2">
    <source>
        <dbReference type="ARBA" id="ARBA00022692"/>
    </source>
</evidence>
<feature type="transmembrane region" description="Helical" evidence="5">
    <location>
        <begin position="53"/>
        <end position="72"/>
    </location>
</feature>
<evidence type="ECO:0000259" key="6">
    <source>
        <dbReference type="Pfam" id="PF01957"/>
    </source>
</evidence>
<dbReference type="PANTHER" id="PTHR33507">
    <property type="entry name" value="INNER MEMBRANE PROTEIN YBBJ"/>
    <property type="match status" value="1"/>
</dbReference>
<evidence type="ECO:0000256" key="5">
    <source>
        <dbReference type="SAM" id="Phobius"/>
    </source>
</evidence>
<dbReference type="Proteomes" id="UP000298460">
    <property type="component" value="Unassembled WGS sequence"/>
</dbReference>
<evidence type="ECO:0000313" key="8">
    <source>
        <dbReference type="EMBL" id="TGE36709.1"/>
    </source>
</evidence>
<sequence length="163" mass="17401">MVPQGIIISLIVLGVFFLALEVFVIPGFGVSGILGMGALITGIFLVTDSLLEGVLFTGGALVVLGIIAYLSFRSPRTRRLWRKFSLTTRQTLNGGYVGPKVQSETYLGRTGISLTQLRPAGTGNFDGEYLDVVTEGGFIGHGIGIKIVAVEGTRIVVREEKTL</sequence>
<dbReference type="InterPro" id="IPR002810">
    <property type="entry name" value="NfeD-like_C"/>
</dbReference>
<evidence type="ECO:0000313" key="9">
    <source>
        <dbReference type="Proteomes" id="UP000298460"/>
    </source>
</evidence>
<dbReference type="InterPro" id="IPR052165">
    <property type="entry name" value="Membrane_assoc_protease"/>
</dbReference>
<dbReference type="RefSeq" id="WP_135549939.1">
    <property type="nucleotide sequence ID" value="NZ_SPQQ01000007.1"/>
</dbReference>
<proteinExistence type="predicted"/>
<dbReference type="EMBL" id="SPQQ01000007">
    <property type="protein sequence ID" value="TGE36709.1"/>
    <property type="molecule type" value="Genomic_DNA"/>
</dbReference>
<evidence type="ECO:0000259" key="7">
    <source>
        <dbReference type="Pfam" id="PF24961"/>
    </source>
</evidence>
<name>A0A4Z0R2I0_9FIRM</name>
<keyword evidence="4 5" id="KW-0472">Membrane</keyword>
<dbReference type="InterPro" id="IPR056739">
    <property type="entry name" value="NfeD_membrane"/>
</dbReference>
<feature type="transmembrane region" description="Helical" evidence="5">
    <location>
        <begin position="6"/>
        <end position="25"/>
    </location>
</feature>
<dbReference type="GO" id="GO:0005886">
    <property type="term" value="C:plasma membrane"/>
    <property type="evidence" value="ECO:0007669"/>
    <property type="project" value="TreeGrafter"/>
</dbReference>
<accession>A0A4Z0R2I0</accession>
<reference evidence="8 9" key="1">
    <citation type="submission" date="2019-03" db="EMBL/GenBank/DDBJ databases">
        <title>Draft Genome Sequence of Desulfosporosinus fructosivorans Strain 63.6F, Isolated from Marine Sediment in the Baltic Sea.</title>
        <authorList>
            <person name="Hausmann B."/>
            <person name="Vandieken V."/>
            <person name="Pjevac P."/>
            <person name="Schreck K."/>
            <person name="Herbold C.W."/>
            <person name="Loy A."/>
        </authorList>
    </citation>
    <scope>NUCLEOTIDE SEQUENCE [LARGE SCALE GENOMIC DNA]</scope>
    <source>
        <strain evidence="8 9">63.6F</strain>
    </source>
</reference>
<evidence type="ECO:0000256" key="3">
    <source>
        <dbReference type="ARBA" id="ARBA00022989"/>
    </source>
</evidence>
<dbReference type="OrthoDB" id="9806253at2"/>
<evidence type="ECO:0000256" key="1">
    <source>
        <dbReference type="ARBA" id="ARBA00004141"/>
    </source>
</evidence>
<organism evidence="8 9">
    <name type="scientific">Desulfosporosinus fructosivorans</name>
    <dbReference type="NCBI Taxonomy" id="2018669"/>
    <lineage>
        <taxon>Bacteria</taxon>
        <taxon>Bacillati</taxon>
        <taxon>Bacillota</taxon>
        <taxon>Clostridia</taxon>
        <taxon>Eubacteriales</taxon>
        <taxon>Desulfitobacteriaceae</taxon>
        <taxon>Desulfosporosinus</taxon>
    </lineage>
</organism>
<dbReference type="InterPro" id="IPR012340">
    <property type="entry name" value="NA-bd_OB-fold"/>
</dbReference>
<feature type="domain" description="NfeD integral membrane" evidence="7">
    <location>
        <begin position="8"/>
        <end position="71"/>
    </location>
</feature>
<dbReference type="Pfam" id="PF01957">
    <property type="entry name" value="NfeD"/>
    <property type="match status" value="1"/>
</dbReference>
<comment type="caution">
    <text evidence="8">The sequence shown here is derived from an EMBL/GenBank/DDBJ whole genome shotgun (WGS) entry which is preliminary data.</text>
</comment>
<keyword evidence="3 5" id="KW-1133">Transmembrane helix</keyword>
<keyword evidence="2 5" id="KW-0812">Transmembrane</keyword>
<dbReference type="Pfam" id="PF24961">
    <property type="entry name" value="NfeD_membrane"/>
    <property type="match status" value="1"/>
</dbReference>
<dbReference type="AlphaFoldDB" id="A0A4Z0R2I0"/>
<evidence type="ECO:0000256" key="4">
    <source>
        <dbReference type="ARBA" id="ARBA00023136"/>
    </source>
</evidence>
<dbReference type="PANTHER" id="PTHR33507:SF3">
    <property type="entry name" value="INNER MEMBRANE PROTEIN YBBJ"/>
    <property type="match status" value="1"/>
</dbReference>
<protein>
    <submittedName>
        <fullName evidence="8">Uncharacterized protein</fullName>
    </submittedName>
</protein>
<keyword evidence="9" id="KW-1185">Reference proteome</keyword>
<gene>
    <name evidence="8" type="ORF">E4K67_19350</name>
</gene>
<feature type="domain" description="NfeD-like C-terminal" evidence="6">
    <location>
        <begin position="104"/>
        <end position="158"/>
    </location>
</feature>
<comment type="subcellular location">
    <subcellularLocation>
        <location evidence="1">Membrane</location>
        <topology evidence="1">Multi-pass membrane protein</topology>
    </subcellularLocation>
</comment>
<dbReference type="Gene3D" id="2.40.50.140">
    <property type="entry name" value="Nucleic acid-binding proteins"/>
    <property type="match status" value="1"/>
</dbReference>